<dbReference type="PANTHER" id="PTHR11365">
    <property type="entry name" value="5-OXOPROLINASE RELATED"/>
    <property type="match status" value="1"/>
</dbReference>
<dbReference type="InterPro" id="IPR045079">
    <property type="entry name" value="Oxoprolinase-like"/>
</dbReference>
<evidence type="ECO:0000259" key="1">
    <source>
        <dbReference type="Pfam" id="PF02538"/>
    </source>
</evidence>
<dbReference type="PANTHER" id="PTHR11365:SF23">
    <property type="entry name" value="HYPOTHETICAL 5-OXOPROLINASE (EUROFUNG)-RELATED"/>
    <property type="match status" value="1"/>
</dbReference>
<dbReference type="GO" id="GO:0017168">
    <property type="term" value="F:5-oxoprolinase (ATP-hydrolyzing) activity"/>
    <property type="evidence" value="ECO:0007669"/>
    <property type="project" value="TreeGrafter"/>
</dbReference>
<dbReference type="InterPro" id="IPR003692">
    <property type="entry name" value="Hydantoinase_B"/>
</dbReference>
<accession>A0A1T5H190</accession>
<evidence type="ECO:0000313" key="2">
    <source>
        <dbReference type="EMBL" id="SKC14418.1"/>
    </source>
</evidence>
<proteinExistence type="predicted"/>
<dbReference type="GO" id="GO:0006749">
    <property type="term" value="P:glutathione metabolic process"/>
    <property type="evidence" value="ECO:0007669"/>
    <property type="project" value="TreeGrafter"/>
</dbReference>
<gene>
    <name evidence="2" type="ORF">SAMN06295920_1286</name>
</gene>
<feature type="domain" description="Hydantoinase B/oxoprolinase" evidence="1">
    <location>
        <begin position="5"/>
        <end position="527"/>
    </location>
</feature>
<dbReference type="EMBL" id="FUYM01000028">
    <property type="protein sequence ID" value="SKC14418.1"/>
    <property type="molecule type" value="Genomic_DNA"/>
</dbReference>
<dbReference type="AlphaFoldDB" id="A0A1T5H190"/>
<dbReference type="Pfam" id="PF02538">
    <property type="entry name" value="Hydantoinase_B"/>
    <property type="match status" value="1"/>
</dbReference>
<protein>
    <submittedName>
        <fullName evidence="2">N-methylhydantoinase B</fullName>
    </submittedName>
</protein>
<sequence length="560" mass="59416">MAQIDVVTAEVLRNAVVVAAEEMSSTLVRTAHNPLLYDVQDFGLGIISPEGECWADAPGMTAFVGVLSHTVLSGIAVHGLENMRDGDLFIANDPYTTGNHISDVSIYMPIFHEGRLVAFAAVTAHWADIGGKTPGGWCPDSVDVYQEGICFSHEKLIDGGRPVGALWSIIRNNTRCPDVVLGDLNAQIAACRQGALRLTALCAKYGLDQLHAAMRLAIQRAEDDARGQISALPDGVYTVSQRMDEDGVARGDPFDVVLTLTIAGDGIHASFEGTSEVRAGPVNCPEHAARSLVRAAIKGVLSPTEPANEGDFKALSFDIAPNLVVSPQRPAPVDSYGYMCIAVWELTMRALAMVVPDKAVAGGGQLCMPTLSRVDPRLGTPFVLADPLDVGNGARPNVDAPTMAIPTMGDVPNMPVEVIEMRYPVRVERFGLRPESIGHGRFLGGAGVRRDYRLLERGIMVYTAFENVGDPLGRGRDGGLDGAPPVVVVNPDTDREVVMKSRAGIGPFEPGEVISMRSGGGGGWGAPADRDPAQVARDVRNGLLSEADARSIYGVVAEPA</sequence>
<dbReference type="RefSeq" id="WP_176152709.1">
    <property type="nucleotide sequence ID" value="NZ_FUYM01000028.1"/>
</dbReference>
<keyword evidence="3" id="KW-1185">Reference proteome</keyword>
<name>A0A1T5H190_9SPHN</name>
<dbReference type="GO" id="GO:0005829">
    <property type="term" value="C:cytosol"/>
    <property type="evidence" value="ECO:0007669"/>
    <property type="project" value="TreeGrafter"/>
</dbReference>
<dbReference type="STRING" id="439228.SAMN06295920_1286"/>
<reference evidence="3" key="1">
    <citation type="submission" date="2017-02" db="EMBL/GenBank/DDBJ databases">
        <authorList>
            <person name="Varghese N."/>
            <person name="Submissions S."/>
        </authorList>
    </citation>
    <scope>NUCLEOTIDE SEQUENCE [LARGE SCALE GENOMIC DNA]</scope>
    <source>
        <strain evidence="3">UM2</strain>
    </source>
</reference>
<evidence type="ECO:0000313" key="3">
    <source>
        <dbReference type="Proteomes" id="UP000189818"/>
    </source>
</evidence>
<organism evidence="2 3">
    <name type="scientific">Rhizorhabdus histidinilytica</name>
    <dbReference type="NCBI Taxonomy" id="439228"/>
    <lineage>
        <taxon>Bacteria</taxon>
        <taxon>Pseudomonadati</taxon>
        <taxon>Pseudomonadota</taxon>
        <taxon>Alphaproteobacteria</taxon>
        <taxon>Sphingomonadales</taxon>
        <taxon>Sphingomonadaceae</taxon>
        <taxon>Rhizorhabdus</taxon>
    </lineage>
</organism>
<dbReference type="Proteomes" id="UP000189818">
    <property type="component" value="Unassembled WGS sequence"/>
</dbReference>